<evidence type="ECO:0000256" key="1">
    <source>
        <dbReference type="SAM" id="SignalP"/>
    </source>
</evidence>
<gene>
    <name evidence="2" type="ORF">BDU57DRAFT_518121</name>
</gene>
<name>A0A6A5QIH9_AMPQU</name>
<keyword evidence="3" id="KW-1185">Reference proteome</keyword>
<keyword evidence="1" id="KW-0732">Signal</keyword>
<organism evidence="2 3">
    <name type="scientific">Ampelomyces quisqualis</name>
    <name type="common">Powdery mildew agent</name>
    <dbReference type="NCBI Taxonomy" id="50730"/>
    <lineage>
        <taxon>Eukaryota</taxon>
        <taxon>Fungi</taxon>
        <taxon>Dikarya</taxon>
        <taxon>Ascomycota</taxon>
        <taxon>Pezizomycotina</taxon>
        <taxon>Dothideomycetes</taxon>
        <taxon>Pleosporomycetidae</taxon>
        <taxon>Pleosporales</taxon>
        <taxon>Pleosporineae</taxon>
        <taxon>Phaeosphaeriaceae</taxon>
        <taxon>Ampelomyces</taxon>
    </lineage>
</organism>
<evidence type="ECO:0008006" key="4">
    <source>
        <dbReference type="Google" id="ProtNLM"/>
    </source>
</evidence>
<evidence type="ECO:0000313" key="3">
    <source>
        <dbReference type="Proteomes" id="UP000800096"/>
    </source>
</evidence>
<feature type="chain" id="PRO_5025525574" description="Phosphatidate phosphatase APP1 catalytic domain-containing protein" evidence="1">
    <location>
        <begin position="20"/>
        <end position="387"/>
    </location>
</feature>
<reference evidence="2" key="1">
    <citation type="journal article" date="2020" name="Stud. Mycol.">
        <title>101 Dothideomycetes genomes: a test case for predicting lifestyles and emergence of pathogens.</title>
        <authorList>
            <person name="Haridas S."/>
            <person name="Albert R."/>
            <person name="Binder M."/>
            <person name="Bloem J."/>
            <person name="Labutti K."/>
            <person name="Salamov A."/>
            <person name="Andreopoulos B."/>
            <person name="Baker S."/>
            <person name="Barry K."/>
            <person name="Bills G."/>
            <person name="Bluhm B."/>
            <person name="Cannon C."/>
            <person name="Castanera R."/>
            <person name="Culley D."/>
            <person name="Daum C."/>
            <person name="Ezra D."/>
            <person name="Gonzalez J."/>
            <person name="Henrissat B."/>
            <person name="Kuo A."/>
            <person name="Liang C."/>
            <person name="Lipzen A."/>
            <person name="Lutzoni F."/>
            <person name="Magnuson J."/>
            <person name="Mondo S."/>
            <person name="Nolan M."/>
            <person name="Ohm R."/>
            <person name="Pangilinan J."/>
            <person name="Park H.-J."/>
            <person name="Ramirez L."/>
            <person name="Alfaro M."/>
            <person name="Sun H."/>
            <person name="Tritt A."/>
            <person name="Yoshinaga Y."/>
            <person name="Zwiers L.-H."/>
            <person name="Turgeon B."/>
            <person name="Goodwin S."/>
            <person name="Spatafora J."/>
            <person name="Crous P."/>
            <person name="Grigoriev I."/>
        </authorList>
    </citation>
    <scope>NUCLEOTIDE SEQUENCE</scope>
    <source>
        <strain evidence="2">HMLAC05119</strain>
    </source>
</reference>
<feature type="signal peptide" evidence="1">
    <location>
        <begin position="1"/>
        <end position="19"/>
    </location>
</feature>
<proteinExistence type="predicted"/>
<accession>A0A6A5QIH9</accession>
<evidence type="ECO:0000313" key="2">
    <source>
        <dbReference type="EMBL" id="KAF1915243.1"/>
    </source>
</evidence>
<dbReference type="OrthoDB" id="3643156at2759"/>
<sequence>MKLIYLFTAPLIGARVVTLQQQAAIRGEEIERNGVNPIVHDETAPVVGIHFTTSYAVAAARYQNGTMRDLGKVLGDAEYIDLMSRWTEWDRDSRKNRQECHHYQSYRYISTAEAMVRRFHCNALLLQRSVRKVLGLPASSEAATLSAFMKKLRSAIEVELDAPVTSIAPAFPRLPPYVEEDVQEAMSFSGLASTRTPRSSDETVYGEVNAAYAGLGHGLCSSAKSDMGCEDIAPAKEQTVVYFNFDNSSFSVGVMSFQHAFQSHRVNCDGSDSKLGWWNLPVFEVPRTKFWAQIHEMILNVLQPISRPPNRIVLLGDHGADEDFKEVVKAAMWEQFEFDVEMMLSAVKKEDAGKLAARGAAEMGWLDEQRRSESEALRQGSSIVEEL</sequence>
<dbReference type="EMBL" id="ML979136">
    <property type="protein sequence ID" value="KAF1915243.1"/>
    <property type="molecule type" value="Genomic_DNA"/>
</dbReference>
<dbReference type="AlphaFoldDB" id="A0A6A5QIH9"/>
<protein>
    <recommendedName>
        <fullName evidence="4">Phosphatidate phosphatase APP1 catalytic domain-containing protein</fullName>
    </recommendedName>
</protein>
<dbReference type="Proteomes" id="UP000800096">
    <property type="component" value="Unassembled WGS sequence"/>
</dbReference>